<keyword evidence="2" id="KW-1185">Reference proteome</keyword>
<proteinExistence type="predicted"/>
<dbReference type="Pfam" id="PF08002">
    <property type="entry name" value="DUF1697"/>
    <property type="match status" value="1"/>
</dbReference>
<dbReference type="SUPFAM" id="SSF160379">
    <property type="entry name" value="SP0830-like"/>
    <property type="match status" value="1"/>
</dbReference>
<dbReference type="Gene3D" id="3.30.70.1260">
    <property type="entry name" value="bacterial protein sp0830 like"/>
    <property type="match status" value="1"/>
</dbReference>
<evidence type="ECO:0000313" key="1">
    <source>
        <dbReference type="EMBL" id="MBD8018177.1"/>
    </source>
</evidence>
<dbReference type="InterPro" id="IPR012545">
    <property type="entry name" value="DUF1697"/>
</dbReference>
<dbReference type="Proteomes" id="UP000626242">
    <property type="component" value="Unassembled WGS sequence"/>
</dbReference>
<dbReference type="Gene3D" id="3.30.70.1280">
    <property type="entry name" value="SP0830-like domains"/>
    <property type="match status" value="1"/>
</dbReference>
<reference evidence="1 2" key="1">
    <citation type="submission" date="2020-08" db="EMBL/GenBank/DDBJ databases">
        <title>A Genomic Blueprint of the Chicken Gut Microbiome.</title>
        <authorList>
            <person name="Gilroy R."/>
            <person name="Ravi A."/>
            <person name="Getino M."/>
            <person name="Pursley I."/>
            <person name="Horton D.L."/>
            <person name="Alikhan N.-F."/>
            <person name="Baker D."/>
            <person name="Gharbi K."/>
            <person name="Hall N."/>
            <person name="Watson M."/>
            <person name="Adriaenssens E.M."/>
            <person name="Foster-Nyarko E."/>
            <person name="Jarju S."/>
            <person name="Secka A."/>
            <person name="Antonio M."/>
            <person name="Oren A."/>
            <person name="Chaudhuri R."/>
            <person name="La Ragione R.M."/>
            <person name="Hildebrand F."/>
            <person name="Pallen M.J."/>
        </authorList>
    </citation>
    <scope>NUCLEOTIDE SEQUENCE [LARGE SCALE GENOMIC DNA]</scope>
    <source>
        <strain evidence="1 2">Sa1CVA4</strain>
    </source>
</reference>
<dbReference type="EMBL" id="JACSPS010000002">
    <property type="protein sequence ID" value="MBD8018177.1"/>
    <property type="molecule type" value="Genomic_DNA"/>
</dbReference>
<comment type="caution">
    <text evidence="1">The sequence shown here is derived from an EMBL/GenBank/DDBJ whole genome shotgun (WGS) entry which is preliminary data.</text>
</comment>
<evidence type="ECO:0000313" key="2">
    <source>
        <dbReference type="Proteomes" id="UP000626242"/>
    </source>
</evidence>
<dbReference type="PANTHER" id="PTHR36439:SF1">
    <property type="entry name" value="DUF1697 DOMAIN-CONTAINING PROTEIN"/>
    <property type="match status" value="1"/>
</dbReference>
<accession>A0ABR8WMQ6</accession>
<dbReference type="PANTHER" id="PTHR36439">
    <property type="entry name" value="BLL4334 PROTEIN"/>
    <property type="match status" value="1"/>
</dbReference>
<name>A0ABR8WMQ6_9FLAO</name>
<protein>
    <submittedName>
        <fullName evidence="1">DUF1697 domain-containing protein</fullName>
    </submittedName>
</protein>
<organism evidence="1 2">
    <name type="scientific">Kaistella pullorum</name>
    <dbReference type="NCBI Taxonomy" id="2763074"/>
    <lineage>
        <taxon>Bacteria</taxon>
        <taxon>Pseudomonadati</taxon>
        <taxon>Bacteroidota</taxon>
        <taxon>Flavobacteriia</taxon>
        <taxon>Flavobacteriales</taxon>
        <taxon>Weeksellaceae</taxon>
        <taxon>Chryseobacterium group</taxon>
        <taxon>Kaistella</taxon>
    </lineage>
</organism>
<gene>
    <name evidence="1" type="ORF">H9628_06810</name>
</gene>
<sequence>MRFCAFLRGVNVNGTSMKMADVRDVFESAGLSEVSSVLASGNILFSSEKSVNELKISLEKAMSDHFKYDAFMFIKTKDEVKQILQYVPFQNDSSSHVYAFIGEEGVDKMLDDEFSKLKASEAEKTKIVNHHFYWQNSKGNTVKSDFGKILGNKRYKHLVTSRNINTIEKILQKL</sequence>
<dbReference type="PIRSF" id="PIRSF008502">
    <property type="entry name" value="UCP008502"/>
    <property type="match status" value="1"/>
</dbReference>